<dbReference type="SUPFAM" id="SSF53474">
    <property type="entry name" value="alpha/beta-Hydrolases"/>
    <property type="match status" value="1"/>
</dbReference>
<evidence type="ECO:0000313" key="6">
    <source>
        <dbReference type="EMBL" id="CAB5006788.1"/>
    </source>
</evidence>
<evidence type="ECO:0000313" key="2">
    <source>
        <dbReference type="EMBL" id="CAB4364515.1"/>
    </source>
</evidence>
<protein>
    <submittedName>
        <fullName evidence="4">Unannotated protein</fullName>
    </submittedName>
</protein>
<organism evidence="4">
    <name type="scientific">freshwater metagenome</name>
    <dbReference type="NCBI Taxonomy" id="449393"/>
    <lineage>
        <taxon>unclassified sequences</taxon>
        <taxon>metagenomes</taxon>
        <taxon>ecological metagenomes</taxon>
    </lineage>
</organism>
<dbReference type="EMBL" id="CAFBOL010000092">
    <property type="protein sequence ID" value="CAB5006788.1"/>
    <property type="molecule type" value="Genomic_DNA"/>
</dbReference>
<dbReference type="EMBL" id="CAEZYF010000011">
    <property type="protein sequence ID" value="CAB4727413.1"/>
    <property type="molecule type" value="Genomic_DNA"/>
</dbReference>
<evidence type="ECO:0000313" key="5">
    <source>
        <dbReference type="EMBL" id="CAB4940746.1"/>
    </source>
</evidence>
<feature type="domain" description="AB hydrolase-1" evidence="1">
    <location>
        <begin position="4"/>
        <end position="102"/>
    </location>
</feature>
<dbReference type="EMBL" id="CAFAAV010000075">
    <property type="protein sequence ID" value="CAB4817292.1"/>
    <property type="molecule type" value="Genomic_DNA"/>
</dbReference>
<proteinExistence type="predicted"/>
<dbReference type="Gene3D" id="3.40.50.1820">
    <property type="entry name" value="alpha/beta hydrolase"/>
    <property type="match status" value="1"/>
</dbReference>
<evidence type="ECO:0000313" key="4">
    <source>
        <dbReference type="EMBL" id="CAB4817292.1"/>
    </source>
</evidence>
<dbReference type="AlphaFoldDB" id="A0A6J6Z6G6"/>
<accession>A0A6J6Z6G6</accession>
<dbReference type="PRINTS" id="PR00111">
    <property type="entry name" value="ABHYDROLASE"/>
</dbReference>
<dbReference type="PANTHER" id="PTHR43689:SF8">
    <property type="entry name" value="ALPHA_BETA-HYDROLASES SUPERFAMILY PROTEIN"/>
    <property type="match status" value="1"/>
</dbReference>
<gene>
    <name evidence="3" type="ORF">UFOPK2656_01874</name>
    <name evidence="4" type="ORF">UFOPK3099_01165</name>
    <name evidence="5" type="ORF">UFOPK3651_02150</name>
    <name evidence="6" type="ORF">UFOPK3931_02575</name>
    <name evidence="2" type="ORF">UFOPK4189_02276</name>
</gene>
<sequence>MGTPVVLVHGWGGSFAATWQRSGFTELLSDAGRSVIGIDLLGHGAAPKPHEPEAYADLGARVLEALPDEPVDAVGFSLGAMTLLRLAAQHPHRFRKIVLAGVGRNVLERDAENSRRMIAGVEGTAPEDDTMAHVFGNYARSDGNDPEALAALLRCTATEPITPTMLGTVTCPTLVVIGDKDFAGPGDPLVAALPQATLKVLRNVDHFATPEAFGFIDAALEFLDALPA</sequence>
<reference evidence="4" key="1">
    <citation type="submission" date="2020-05" db="EMBL/GenBank/DDBJ databases">
        <authorList>
            <person name="Chiriac C."/>
            <person name="Salcher M."/>
            <person name="Ghai R."/>
            <person name="Kavagutti S V."/>
        </authorList>
    </citation>
    <scope>NUCLEOTIDE SEQUENCE</scope>
</reference>
<dbReference type="InterPro" id="IPR000073">
    <property type="entry name" value="AB_hydrolase_1"/>
</dbReference>
<dbReference type="InterPro" id="IPR029058">
    <property type="entry name" value="AB_hydrolase_fold"/>
</dbReference>
<evidence type="ECO:0000259" key="1">
    <source>
        <dbReference type="Pfam" id="PF00561"/>
    </source>
</evidence>
<name>A0A6J6Z6G6_9ZZZZ</name>
<dbReference type="PANTHER" id="PTHR43689">
    <property type="entry name" value="HYDROLASE"/>
    <property type="match status" value="1"/>
</dbReference>
<evidence type="ECO:0000313" key="3">
    <source>
        <dbReference type="EMBL" id="CAB4727413.1"/>
    </source>
</evidence>
<dbReference type="EMBL" id="CAESGF010000014">
    <property type="protein sequence ID" value="CAB4364515.1"/>
    <property type="molecule type" value="Genomic_DNA"/>
</dbReference>
<dbReference type="Pfam" id="PF00561">
    <property type="entry name" value="Abhydrolase_1"/>
    <property type="match status" value="1"/>
</dbReference>
<dbReference type="EMBL" id="CAFBMT010000012">
    <property type="protein sequence ID" value="CAB4940746.1"/>
    <property type="molecule type" value="Genomic_DNA"/>
</dbReference>